<proteinExistence type="inferred from homology"/>
<dbReference type="GO" id="GO:0097192">
    <property type="term" value="P:extrinsic apoptotic signaling pathway in absence of ligand"/>
    <property type="evidence" value="ECO:0007669"/>
    <property type="project" value="TreeGrafter"/>
</dbReference>
<keyword evidence="2" id="KW-0053">Apoptosis</keyword>
<feature type="region of interest" description="Disordered" evidence="3">
    <location>
        <begin position="1"/>
        <end position="21"/>
    </location>
</feature>
<dbReference type="GO" id="GO:0042981">
    <property type="term" value="P:regulation of apoptotic process"/>
    <property type="evidence" value="ECO:0007669"/>
    <property type="project" value="InterPro"/>
</dbReference>
<comment type="caution">
    <text evidence="6">The sequence shown here is derived from an EMBL/GenBank/DDBJ whole genome shotgun (WGS) entry which is preliminary data.</text>
</comment>
<dbReference type="InterPro" id="IPR026298">
    <property type="entry name" value="Bcl-2_fam"/>
</dbReference>
<dbReference type="Proteomes" id="UP001374579">
    <property type="component" value="Unassembled WGS sequence"/>
</dbReference>
<dbReference type="InterPro" id="IPR002475">
    <property type="entry name" value="Bcl2-like"/>
</dbReference>
<dbReference type="GO" id="GO:0008630">
    <property type="term" value="P:intrinsic apoptotic signaling pathway in response to DNA damage"/>
    <property type="evidence" value="ECO:0007669"/>
    <property type="project" value="TreeGrafter"/>
</dbReference>
<dbReference type="PANTHER" id="PTHR11256:SF56">
    <property type="entry name" value="BCL-2 BCL-2 HOMOLOGY REGION 1-3 DOMAIN-CONTAINING PROTEIN"/>
    <property type="match status" value="1"/>
</dbReference>
<dbReference type="GO" id="GO:0005741">
    <property type="term" value="C:mitochondrial outer membrane"/>
    <property type="evidence" value="ECO:0007669"/>
    <property type="project" value="TreeGrafter"/>
</dbReference>
<gene>
    <name evidence="6" type="ORF">V1264_003594</name>
</gene>
<dbReference type="PANTHER" id="PTHR11256">
    <property type="entry name" value="BCL-2 RELATED"/>
    <property type="match status" value="1"/>
</dbReference>
<dbReference type="GO" id="GO:0051400">
    <property type="term" value="F:BH domain binding"/>
    <property type="evidence" value="ECO:0007669"/>
    <property type="project" value="TreeGrafter"/>
</dbReference>
<reference evidence="6 7" key="1">
    <citation type="submission" date="2024-02" db="EMBL/GenBank/DDBJ databases">
        <title>Chromosome-scale genome assembly of the rough periwinkle Littorina saxatilis.</title>
        <authorList>
            <person name="De Jode A."/>
            <person name="Faria R."/>
            <person name="Formenti G."/>
            <person name="Sims Y."/>
            <person name="Smith T.P."/>
            <person name="Tracey A."/>
            <person name="Wood J.M.D."/>
            <person name="Zagrodzka Z.B."/>
            <person name="Johannesson K."/>
            <person name="Butlin R.K."/>
            <person name="Leder E.H."/>
        </authorList>
    </citation>
    <scope>NUCLEOTIDE SEQUENCE [LARGE SCALE GENOMIC DNA]</scope>
    <source>
        <strain evidence="6">Snail1</strain>
        <tissue evidence="6">Muscle</tissue>
    </source>
</reference>
<dbReference type="Pfam" id="PF00452">
    <property type="entry name" value="Bcl-2"/>
    <property type="match status" value="1"/>
</dbReference>
<keyword evidence="4" id="KW-0812">Transmembrane</keyword>
<evidence type="ECO:0000256" key="1">
    <source>
        <dbReference type="ARBA" id="ARBA00009458"/>
    </source>
</evidence>
<dbReference type="InterPro" id="IPR046371">
    <property type="entry name" value="Bcl-2_BH1-3"/>
</dbReference>
<name>A0AAN9B5U3_9CAEN</name>
<keyword evidence="7" id="KW-1185">Reference proteome</keyword>
<keyword evidence="4" id="KW-1133">Transmembrane helix</keyword>
<dbReference type="PROSITE" id="PS50062">
    <property type="entry name" value="BCL2_FAMILY"/>
    <property type="match status" value="1"/>
</dbReference>
<feature type="transmembrane region" description="Helical" evidence="4">
    <location>
        <begin position="140"/>
        <end position="158"/>
    </location>
</feature>
<dbReference type="GO" id="GO:0001836">
    <property type="term" value="P:release of cytochrome c from mitochondria"/>
    <property type="evidence" value="ECO:0007669"/>
    <property type="project" value="TreeGrafter"/>
</dbReference>
<evidence type="ECO:0000256" key="2">
    <source>
        <dbReference type="ARBA" id="ARBA00022703"/>
    </source>
</evidence>
<dbReference type="Gene3D" id="1.10.437.10">
    <property type="entry name" value="Blc2-like"/>
    <property type="match status" value="1"/>
</dbReference>
<accession>A0AAN9B5U3</accession>
<feature type="domain" description="Bcl-2 Bcl-2 homology region 1-3" evidence="5">
    <location>
        <begin position="82"/>
        <end position="163"/>
    </location>
</feature>
<dbReference type="InterPro" id="IPR036834">
    <property type="entry name" value="Bcl-2-like_sf"/>
</dbReference>
<evidence type="ECO:0000313" key="7">
    <source>
        <dbReference type="Proteomes" id="UP001374579"/>
    </source>
</evidence>
<evidence type="ECO:0000256" key="3">
    <source>
        <dbReference type="SAM" id="MobiDB-lite"/>
    </source>
</evidence>
<sequence length="187" mass="20717">MAQKTLSRPSAAATEGDVESQTRHLFHRVTCDDTKDQGSDLNARAYEEMQHDEPRALFGPDSLFLDSLVGHLHKHADNMRNDPALQRKVKQLQGDVSKETLWRVCKKLFDRVDDVWTGILALFAFGLELCRQMIVGIYSFIANTISAFIAQFAAGWLLGQGGWAAVMGAVSQGVNWLLGNKPTAVTQ</sequence>
<keyword evidence="4" id="KW-0472">Membrane</keyword>
<dbReference type="AlphaFoldDB" id="A0AAN9B5U3"/>
<evidence type="ECO:0000256" key="4">
    <source>
        <dbReference type="SAM" id="Phobius"/>
    </source>
</evidence>
<comment type="similarity">
    <text evidence="1">Belongs to the Bcl-2 family.</text>
</comment>
<protein>
    <recommendedName>
        <fullName evidence="5">Bcl-2 Bcl-2 homology region 1-3 domain-containing protein</fullName>
    </recommendedName>
</protein>
<dbReference type="SUPFAM" id="SSF56854">
    <property type="entry name" value="Bcl-2 inhibitors of programmed cell death"/>
    <property type="match status" value="1"/>
</dbReference>
<dbReference type="EMBL" id="JBAMIC010000012">
    <property type="protein sequence ID" value="KAK7099457.1"/>
    <property type="molecule type" value="Genomic_DNA"/>
</dbReference>
<evidence type="ECO:0000313" key="6">
    <source>
        <dbReference type="EMBL" id="KAK7099457.1"/>
    </source>
</evidence>
<evidence type="ECO:0000259" key="5">
    <source>
        <dbReference type="Pfam" id="PF00452"/>
    </source>
</evidence>
<organism evidence="6 7">
    <name type="scientific">Littorina saxatilis</name>
    <dbReference type="NCBI Taxonomy" id="31220"/>
    <lineage>
        <taxon>Eukaryota</taxon>
        <taxon>Metazoa</taxon>
        <taxon>Spiralia</taxon>
        <taxon>Lophotrochozoa</taxon>
        <taxon>Mollusca</taxon>
        <taxon>Gastropoda</taxon>
        <taxon>Caenogastropoda</taxon>
        <taxon>Littorinimorpha</taxon>
        <taxon>Littorinoidea</taxon>
        <taxon>Littorinidae</taxon>
        <taxon>Littorina</taxon>
    </lineage>
</organism>